<evidence type="ECO:0000256" key="1">
    <source>
        <dbReference type="ARBA" id="ARBA00001561"/>
    </source>
</evidence>
<feature type="compositionally biased region" description="Low complexity" evidence="9">
    <location>
        <begin position="1114"/>
        <end position="1125"/>
    </location>
</feature>
<dbReference type="InterPro" id="IPR051206">
    <property type="entry name" value="NAMLAA_amidase_2"/>
</dbReference>
<keyword evidence="3 8" id="KW-0645">Protease</keyword>
<dbReference type="InterPro" id="IPR036505">
    <property type="entry name" value="Amidase/PGRP_sf"/>
</dbReference>
<feature type="domain" description="N-acetylmuramoyl-L-alanine amidase" evidence="10">
    <location>
        <begin position="347"/>
        <end position="478"/>
    </location>
</feature>
<dbReference type="SMART" id="SM00644">
    <property type="entry name" value="Ami_2"/>
    <property type="match status" value="1"/>
</dbReference>
<keyword evidence="12" id="KW-1185">Reference proteome</keyword>
<dbReference type="InterPro" id="IPR022118">
    <property type="entry name" value="Peptidase_C70_AvrRpt2"/>
</dbReference>
<dbReference type="GO" id="GO:0009254">
    <property type="term" value="P:peptidoglycan turnover"/>
    <property type="evidence" value="ECO:0007669"/>
    <property type="project" value="TreeGrafter"/>
</dbReference>
<evidence type="ECO:0000313" key="11">
    <source>
        <dbReference type="EMBL" id="QDH70462.1"/>
    </source>
</evidence>
<dbReference type="SUPFAM" id="SSF55846">
    <property type="entry name" value="N-acetylmuramoyl-L-alanine amidase-like"/>
    <property type="match status" value="1"/>
</dbReference>
<comment type="catalytic activity">
    <reaction evidence="1">
        <text>Hydrolyzes the link between N-acetylmuramoyl residues and L-amino acid residues in certain cell-wall glycopeptides.</text>
        <dbReference type="EC" id="3.5.1.28"/>
    </reaction>
</comment>
<dbReference type="Pfam" id="PF13365">
    <property type="entry name" value="Trypsin_2"/>
    <property type="match status" value="1"/>
</dbReference>
<keyword evidence="7" id="KW-0961">Cell wall biogenesis/degradation</keyword>
<keyword evidence="4" id="KW-0732">Signal</keyword>
<dbReference type="Gene3D" id="3.40.80.10">
    <property type="entry name" value="Peptidoglycan recognition protein-like"/>
    <property type="match status" value="1"/>
</dbReference>
<name>A0A514BST9_9GAMM</name>
<protein>
    <recommendedName>
        <fullName evidence="8">Serine protease</fullName>
        <ecNumber evidence="8">3.4.21.-</ecNumber>
    </recommendedName>
</protein>
<dbReference type="GO" id="GO:0006508">
    <property type="term" value="P:proteolysis"/>
    <property type="evidence" value="ECO:0007669"/>
    <property type="project" value="UniProtKB-KW"/>
</dbReference>
<dbReference type="Pfam" id="PF12385">
    <property type="entry name" value="Peptidase_C70"/>
    <property type="match status" value="1"/>
</dbReference>
<feature type="region of interest" description="Disordered" evidence="9">
    <location>
        <begin position="1456"/>
        <end position="1477"/>
    </location>
</feature>
<organism evidence="11 12">
    <name type="scientific">Marilutibacter alkalisoli</name>
    <dbReference type="NCBI Taxonomy" id="2591633"/>
    <lineage>
        <taxon>Bacteria</taxon>
        <taxon>Pseudomonadati</taxon>
        <taxon>Pseudomonadota</taxon>
        <taxon>Gammaproteobacteria</taxon>
        <taxon>Lysobacterales</taxon>
        <taxon>Lysobacteraceae</taxon>
        <taxon>Marilutibacter</taxon>
    </lineage>
</organism>
<keyword evidence="6 8" id="KW-0720">Serine protease</keyword>
<gene>
    <name evidence="11" type="ORF">FKV23_10505</name>
</gene>
<dbReference type="EC" id="3.4.21.-" evidence="8"/>
<evidence type="ECO:0000256" key="9">
    <source>
        <dbReference type="SAM" id="MobiDB-lite"/>
    </source>
</evidence>
<dbReference type="Pfam" id="PF01510">
    <property type="entry name" value="Amidase_2"/>
    <property type="match status" value="1"/>
</dbReference>
<evidence type="ECO:0000256" key="4">
    <source>
        <dbReference type="ARBA" id="ARBA00022729"/>
    </source>
</evidence>
<reference evidence="11 12" key="1">
    <citation type="submission" date="2019-06" db="EMBL/GenBank/DDBJ databases">
        <title>Lysobacter alkalisoli sp. nov. isolated from saline-alkali soil.</title>
        <authorList>
            <person name="Sun J.-Q."/>
            <person name="Xu L."/>
        </authorList>
    </citation>
    <scope>NUCLEOTIDE SEQUENCE [LARGE SCALE GENOMIC DNA]</scope>
    <source>
        <strain evidence="11 12">SJ-36</strain>
    </source>
</reference>
<dbReference type="InterPro" id="IPR043504">
    <property type="entry name" value="Peptidase_S1_PA_chymotrypsin"/>
</dbReference>
<proteinExistence type="inferred from homology"/>
<dbReference type="Pfam" id="PF00089">
    <property type="entry name" value="Trypsin"/>
    <property type="match status" value="1"/>
</dbReference>
<dbReference type="InterPro" id="IPR008256">
    <property type="entry name" value="Peptidase_S1B"/>
</dbReference>
<dbReference type="InterPro" id="IPR002502">
    <property type="entry name" value="Amidase_domain"/>
</dbReference>
<feature type="region of interest" description="Disordered" evidence="9">
    <location>
        <begin position="1092"/>
        <end position="1131"/>
    </location>
</feature>
<dbReference type="PANTHER" id="PTHR30417:SF1">
    <property type="entry name" value="N-ACETYLMURAMOYL-L-ALANINE AMIDASE AMID"/>
    <property type="match status" value="1"/>
</dbReference>
<evidence type="ECO:0000256" key="7">
    <source>
        <dbReference type="ARBA" id="ARBA00023316"/>
    </source>
</evidence>
<dbReference type="PRINTS" id="PR00839">
    <property type="entry name" value="V8PROTEASE"/>
</dbReference>
<evidence type="ECO:0000256" key="3">
    <source>
        <dbReference type="ARBA" id="ARBA00022670"/>
    </source>
</evidence>
<feature type="region of interest" description="Disordered" evidence="9">
    <location>
        <begin position="1"/>
        <end position="21"/>
    </location>
</feature>
<dbReference type="GO" id="GO:0071555">
    <property type="term" value="P:cell wall organization"/>
    <property type="evidence" value="ECO:0007669"/>
    <property type="project" value="UniProtKB-KW"/>
</dbReference>
<comment type="similarity">
    <text evidence="2 8">Belongs to the peptidase S1B family.</text>
</comment>
<dbReference type="Gene3D" id="2.40.10.10">
    <property type="entry name" value="Trypsin-like serine proteases"/>
    <property type="match status" value="4"/>
</dbReference>
<evidence type="ECO:0000256" key="5">
    <source>
        <dbReference type="ARBA" id="ARBA00022801"/>
    </source>
</evidence>
<dbReference type="InterPro" id="IPR001254">
    <property type="entry name" value="Trypsin_dom"/>
</dbReference>
<feature type="compositionally biased region" description="Low complexity" evidence="9">
    <location>
        <begin position="225"/>
        <end position="240"/>
    </location>
</feature>
<accession>A0A514BST9</accession>
<dbReference type="KEGG" id="lyj:FKV23_10505"/>
<feature type="region of interest" description="Disordered" evidence="9">
    <location>
        <begin position="221"/>
        <end position="240"/>
    </location>
</feature>
<evidence type="ECO:0000256" key="6">
    <source>
        <dbReference type="ARBA" id="ARBA00022825"/>
    </source>
</evidence>
<evidence type="ECO:0000256" key="8">
    <source>
        <dbReference type="RuleBase" id="RU004296"/>
    </source>
</evidence>
<dbReference type="PANTHER" id="PTHR30417">
    <property type="entry name" value="N-ACETYLMURAMOYL-L-ALANINE AMIDASE AMID"/>
    <property type="match status" value="1"/>
</dbReference>
<sequence>MPSSVSGNAFPPSSTMPTTNRSRWRWVNVSVLQPGMTPTFAGTARDPLRASEQPKESAMAVIRANRESIDDRFSVLGFTVRTDLPLFEIGLATDPELLKAENQGRRTSRNFFTSQLLATGPAGNRYVPGGRESVYLVPPGVVARFVGQSRLYFGLATYQDKDRSRPISVKIPDEGRMYVSLSGLTERGLRRTARNGANGYGGNGHALSWGGDALVNASPRGGNGNVVNGNGAASGHNGAAAVPEQAAPYSDGYPDELWQQDETAATAAPGNGNGNGGGEAAVPAPAASLGRARAFNAGTDDEDSRHGIEGPIPDDLATAQAMARSARALNAPAPEYPQASRFVAAHSSNYRTTSSGRNIERVVIHITDGGANINGTIGWFQNPDANVSAHYVIGQDGEVVQMVRHADVAWHARSANGTSIGIEHVANTRGLNPTPAQMCASAALVTWLCDQYGIPVDRTHILGHSEADTSTTHTGCPNAVWDWDYYMGMVTSRTCYEPDAAPAPTAQGLGAHTGRRAYARAQEIIEPFYDAKDTATALQCTQSAFSLEREAWFAGVAKTRHFPHSAICQLKITAPDGSRYQGTGFYIGRNRILTCAHNLHGMSRCQIIPGRNGAGERPFGDTTVASSSWRVAPGYSGDGDWAKDLAVIDNVPIAAPNGQFFRFMRMTPSEAMPLAICGYSASSRRVPELNRIIDRDKQHVHGGSIRRRPTPETIDYPILTLAGASGSPVYTIDASGGSLQALICAVHVSGTPVAEGLNRGCFITPDKIDWIEGRARSFALGNGMNMRAPAHVSPRAYARPFLVEPYDQPSSWWDALLVQIGHFARGAMWFLGVTDTTKPPYSAICQVRRPDGSAEGAHMGTAFFIAPRLLLTAAHVVDGQSELIIVPGKNGGGTGSTSEPFGRFRVASSNFVKHPSYGVDGHDNDMALIRVPAKHAANNGNARSPSYFNLVEELMESRPEGVVVSGYAAWWHATSAIEEFVNNNIDENRQHAHGGHIREIPTEGSFTYDLQTLAGTSGSPVYWIEEGEHPVAHLVGVHVAANDDRTNRGCRITQEKLRWIRSTASGWGQPLTFSLSAGGAVEAGPVEADAVEAGADEAASNEVPMEPAAGSTMPAPDADADATAPGSELVGHQYGPGDYPVELIPQPDKNSCWAAAMAMLLSYRGLASFAPETLANEVGASLATSYGWDLLNAVRDRYRFEFVEEPSNASLYHTPREWARWLSLHGPLWVVIVGAPHAVVVAGIRGDLDDPAASEVKVLNPWDTRVAFDADPVAFNPPNGGYEDWLSFADFAADFGNMAEPGYGNWRVLYLPERSSRPTHEAAAISQSLAARRGRLRLARPPARVHALESGVNGAGDAPNKEHIEPIEPSRIAGTRMHVQRGQRGASTWALEQLEGLKSPAVQSADAADAEPVEVHVELGDWPALEGQPAPLPLTVSFRAVQGAVGDVRIVAAEPATSDGSQAPEQAHDEPVQNETNPVPAASLELDHGVDVMARIEDEADAGEVAVLKVGIDYRFVGLAEGSPVARIELRLLGDGRYERRNHWVTTA</sequence>
<evidence type="ECO:0000313" key="12">
    <source>
        <dbReference type="Proteomes" id="UP000317199"/>
    </source>
</evidence>
<dbReference type="SUPFAM" id="SSF50494">
    <property type="entry name" value="Trypsin-like serine proteases"/>
    <property type="match status" value="2"/>
</dbReference>
<evidence type="ECO:0000256" key="2">
    <source>
        <dbReference type="ARBA" id="ARBA00008764"/>
    </source>
</evidence>
<dbReference type="CDD" id="cd06583">
    <property type="entry name" value="PGRP"/>
    <property type="match status" value="1"/>
</dbReference>
<dbReference type="GO" id="GO:0008745">
    <property type="term" value="F:N-acetylmuramoyl-L-alanine amidase activity"/>
    <property type="evidence" value="ECO:0007669"/>
    <property type="project" value="UniProtKB-EC"/>
</dbReference>
<dbReference type="GO" id="GO:0004252">
    <property type="term" value="F:serine-type endopeptidase activity"/>
    <property type="evidence" value="ECO:0007669"/>
    <property type="project" value="InterPro"/>
</dbReference>
<keyword evidence="5 8" id="KW-0378">Hydrolase</keyword>
<dbReference type="EMBL" id="CP041242">
    <property type="protein sequence ID" value="QDH70462.1"/>
    <property type="molecule type" value="Genomic_DNA"/>
</dbReference>
<evidence type="ECO:0000259" key="10">
    <source>
        <dbReference type="SMART" id="SM00644"/>
    </source>
</evidence>
<dbReference type="GO" id="GO:0009253">
    <property type="term" value="P:peptidoglycan catabolic process"/>
    <property type="evidence" value="ECO:0007669"/>
    <property type="project" value="InterPro"/>
</dbReference>
<dbReference type="Proteomes" id="UP000317199">
    <property type="component" value="Chromosome"/>
</dbReference>
<dbReference type="InterPro" id="IPR009003">
    <property type="entry name" value="Peptidase_S1_PA"/>
</dbReference>
<dbReference type="OrthoDB" id="66275at2"/>